<gene>
    <name evidence="4" type="ORF">FFL34_13660</name>
</gene>
<dbReference type="Pfam" id="PF01497">
    <property type="entry name" value="Peripla_BP_2"/>
    <property type="match status" value="1"/>
</dbReference>
<keyword evidence="2" id="KW-0732">Signal</keyword>
<evidence type="ECO:0000259" key="3">
    <source>
        <dbReference type="PROSITE" id="PS50983"/>
    </source>
</evidence>
<dbReference type="SUPFAM" id="SSF53807">
    <property type="entry name" value="Helical backbone' metal receptor"/>
    <property type="match status" value="1"/>
</dbReference>
<feature type="domain" description="Fe/B12 periplasmic-binding" evidence="3">
    <location>
        <begin position="2"/>
        <end position="254"/>
    </location>
</feature>
<protein>
    <submittedName>
        <fullName evidence="4">Cobalamin-binding protein</fullName>
    </submittedName>
</protein>
<dbReference type="Proteomes" id="UP000306980">
    <property type="component" value="Unassembled WGS sequence"/>
</dbReference>
<name>A0A5S3QMK3_9BACI</name>
<accession>A0A5S3QMK3</accession>
<dbReference type="CDD" id="cd01144">
    <property type="entry name" value="BtuF"/>
    <property type="match status" value="1"/>
</dbReference>
<dbReference type="InterPro" id="IPR002491">
    <property type="entry name" value="ABC_transptr_periplasmic_BD"/>
</dbReference>
<dbReference type="InterPro" id="IPR050902">
    <property type="entry name" value="ABC_Transporter_SBP"/>
</dbReference>
<comment type="similarity">
    <text evidence="1">Belongs to the bacterial solute-binding protein 8 family.</text>
</comment>
<dbReference type="PANTHER" id="PTHR30535">
    <property type="entry name" value="VITAMIN B12-BINDING PROTEIN"/>
    <property type="match status" value="1"/>
</dbReference>
<evidence type="ECO:0000313" key="5">
    <source>
        <dbReference type="Proteomes" id="UP000306980"/>
    </source>
</evidence>
<dbReference type="OrthoDB" id="9787772at2"/>
<dbReference type="AlphaFoldDB" id="A0A5S3QMK3"/>
<dbReference type="PANTHER" id="PTHR30535:SF34">
    <property type="entry name" value="MOLYBDATE-BINDING PROTEIN MOLA"/>
    <property type="match status" value="1"/>
</dbReference>
<dbReference type="RefSeq" id="WP_138603902.1">
    <property type="nucleotide sequence ID" value="NZ_VCIA01000001.1"/>
</dbReference>
<sequence>MRVVSICPSNTEIMAYLEQTNLLVGVDDYSDWPVEMQQLPKVGRDLSIDMDKVEALHPDLILASLSVPGMEKNIEVLNERKLPFVTMNPNSLEEIADDIETVGNALGLKNLGKEKAAAFRTEIAAFREQASLKRERPSLYWEWWPKPVFTPGRPNWLTEISELAGARNIFDTENEANVQTTWDDVKWRNPDHICMVWVGVQESKMRPELVKKRPGWSEMNAIQNDRIHVLEESLFCRPSPRLLNGLRKLTDILE</sequence>
<comment type="caution">
    <text evidence="4">The sequence shown here is derived from an EMBL/GenBank/DDBJ whole genome shotgun (WGS) entry which is preliminary data.</text>
</comment>
<proteinExistence type="inferred from homology"/>
<dbReference type="EMBL" id="VCIA01000001">
    <property type="protein sequence ID" value="TMN23009.1"/>
    <property type="molecule type" value="Genomic_DNA"/>
</dbReference>
<dbReference type="NCBIfam" id="NF038402">
    <property type="entry name" value="TroA_like"/>
    <property type="match status" value="1"/>
</dbReference>
<dbReference type="PROSITE" id="PS50983">
    <property type="entry name" value="FE_B12_PBP"/>
    <property type="match status" value="1"/>
</dbReference>
<evidence type="ECO:0000256" key="2">
    <source>
        <dbReference type="ARBA" id="ARBA00022729"/>
    </source>
</evidence>
<dbReference type="InterPro" id="IPR054828">
    <property type="entry name" value="Vit_B12_bind_prot"/>
</dbReference>
<dbReference type="Gene3D" id="3.40.50.1980">
    <property type="entry name" value="Nitrogenase molybdenum iron protein domain"/>
    <property type="match status" value="2"/>
</dbReference>
<evidence type="ECO:0000256" key="1">
    <source>
        <dbReference type="ARBA" id="ARBA00008814"/>
    </source>
</evidence>
<organism evidence="4 5">
    <name type="scientific">Lentibacillus cibarius</name>
    <dbReference type="NCBI Taxonomy" id="2583219"/>
    <lineage>
        <taxon>Bacteria</taxon>
        <taxon>Bacillati</taxon>
        <taxon>Bacillota</taxon>
        <taxon>Bacilli</taxon>
        <taxon>Bacillales</taxon>
        <taxon>Bacillaceae</taxon>
        <taxon>Lentibacillus</taxon>
    </lineage>
</organism>
<reference evidence="4 5" key="1">
    <citation type="submission" date="2019-05" db="EMBL/GenBank/DDBJ databases">
        <title>Genomic analysis of Lentibacillus sp. NKC220-2.</title>
        <authorList>
            <person name="Oh Y.J."/>
        </authorList>
    </citation>
    <scope>NUCLEOTIDE SEQUENCE [LARGE SCALE GENOMIC DNA]</scope>
    <source>
        <strain evidence="4 5">NKC220-2</strain>
    </source>
</reference>
<evidence type="ECO:0000313" key="4">
    <source>
        <dbReference type="EMBL" id="TMN23009.1"/>
    </source>
</evidence>